<dbReference type="AlphaFoldDB" id="A0A5K3ERZ0"/>
<dbReference type="SUPFAM" id="SSF63451">
    <property type="entry name" value="LEM domain"/>
    <property type="match status" value="1"/>
</dbReference>
<feature type="domain" description="LEM" evidence="1">
    <location>
        <begin position="8"/>
        <end position="46"/>
    </location>
</feature>
<accession>A0A5K3ERZ0</accession>
<evidence type="ECO:0000313" key="2">
    <source>
        <dbReference type="WBParaSite" id="MCU_002265-RA"/>
    </source>
</evidence>
<name>A0A5K3ERZ0_MESCO</name>
<dbReference type="InterPro" id="IPR003887">
    <property type="entry name" value="LEM_dom"/>
</dbReference>
<dbReference type="Pfam" id="PF03020">
    <property type="entry name" value="LEM"/>
    <property type="match status" value="1"/>
</dbReference>
<proteinExistence type="predicted"/>
<protein>
    <submittedName>
        <fullName evidence="2">LEM domain-containing protein</fullName>
    </submittedName>
</protein>
<evidence type="ECO:0000259" key="1">
    <source>
        <dbReference type="Pfam" id="PF03020"/>
    </source>
</evidence>
<dbReference type="InterPro" id="IPR011015">
    <property type="entry name" value="LEM/LEM-like_dom_sf"/>
</dbReference>
<reference evidence="2" key="1">
    <citation type="submission" date="2019-11" db="UniProtKB">
        <authorList>
            <consortium name="WormBaseParasite"/>
        </authorList>
    </citation>
    <scope>IDENTIFICATION</scope>
</reference>
<dbReference type="WBParaSite" id="MCU_002265-RA">
    <property type="protein sequence ID" value="MCU_002265-RA"/>
    <property type="gene ID" value="MCU_002265"/>
</dbReference>
<organism evidence="2">
    <name type="scientific">Mesocestoides corti</name>
    <name type="common">Flatworm</name>
    <dbReference type="NCBI Taxonomy" id="53468"/>
    <lineage>
        <taxon>Eukaryota</taxon>
        <taxon>Metazoa</taxon>
        <taxon>Spiralia</taxon>
        <taxon>Lophotrochozoa</taxon>
        <taxon>Platyhelminthes</taxon>
        <taxon>Cestoda</taxon>
        <taxon>Eucestoda</taxon>
        <taxon>Cyclophyllidea</taxon>
        <taxon>Mesocestoididae</taxon>
        <taxon>Mesocestoides</taxon>
    </lineage>
</organism>
<sequence>MSELSYIRTLSDDDLRDKLEENGCRAPPITDDAVREVLRRKLFKLLYREYIIILLTVSFSKHGIS</sequence>
<dbReference type="Gene3D" id="1.10.720.40">
    <property type="match status" value="1"/>
</dbReference>